<dbReference type="Proteomes" id="UP000011885">
    <property type="component" value="Unassembled WGS sequence"/>
</dbReference>
<evidence type="ECO:0000313" key="2">
    <source>
        <dbReference type="Proteomes" id="UP000011885"/>
    </source>
</evidence>
<protein>
    <submittedName>
        <fullName evidence="1">Uncharacterized protein</fullName>
    </submittedName>
</protein>
<name>M5UI88_9BACT</name>
<evidence type="ECO:0000313" key="1">
    <source>
        <dbReference type="EMBL" id="EMI57566.1"/>
    </source>
</evidence>
<organism evidence="1 2">
    <name type="scientific">Rhodopirellula sallentina SM41</name>
    <dbReference type="NCBI Taxonomy" id="1263870"/>
    <lineage>
        <taxon>Bacteria</taxon>
        <taxon>Pseudomonadati</taxon>
        <taxon>Planctomycetota</taxon>
        <taxon>Planctomycetia</taxon>
        <taxon>Pirellulales</taxon>
        <taxon>Pirellulaceae</taxon>
        <taxon>Rhodopirellula</taxon>
    </lineage>
</organism>
<dbReference type="EMBL" id="ANOH01000081">
    <property type="protein sequence ID" value="EMI57566.1"/>
    <property type="molecule type" value="Genomic_DNA"/>
</dbReference>
<gene>
    <name evidence="1" type="ORF">RSSM_00998</name>
</gene>
<dbReference type="AlphaFoldDB" id="M5UI88"/>
<accession>M5UI88</accession>
<proteinExistence type="predicted"/>
<reference evidence="1 2" key="1">
    <citation type="journal article" date="2013" name="Mar. Genomics">
        <title>Expression of sulfatases in Rhodopirellula baltica and the diversity of sulfatases in the genus Rhodopirellula.</title>
        <authorList>
            <person name="Wegner C.E."/>
            <person name="Richter-Heitmann T."/>
            <person name="Klindworth A."/>
            <person name="Klockow C."/>
            <person name="Richter M."/>
            <person name="Achstetter T."/>
            <person name="Glockner F.O."/>
            <person name="Harder J."/>
        </authorList>
    </citation>
    <scope>NUCLEOTIDE SEQUENCE [LARGE SCALE GENOMIC DNA]</scope>
    <source>
        <strain evidence="1 2">SM41</strain>
    </source>
</reference>
<keyword evidence="2" id="KW-1185">Reference proteome</keyword>
<comment type="caution">
    <text evidence="1">The sequence shown here is derived from an EMBL/GenBank/DDBJ whole genome shotgun (WGS) entry which is preliminary data.</text>
</comment>
<sequence>MPACGVRSDTCYVTCERYAGRAELLAAIEVIKPRLNVERFDVAADGK</sequence>